<feature type="domain" description="Glycogen debranching enzyme C-terminal" evidence="1">
    <location>
        <begin position="291"/>
        <end position="651"/>
    </location>
</feature>
<gene>
    <name evidence="3" type="ORF">ELAC_0309</name>
</gene>
<dbReference type="AlphaFoldDB" id="A0A0H5E384"/>
<protein>
    <submittedName>
        <fullName evidence="3">Putative glycogen debranching enzyme</fullName>
    </submittedName>
</protein>
<dbReference type="InterPro" id="IPR012341">
    <property type="entry name" value="6hp_glycosidase-like_sf"/>
</dbReference>
<dbReference type="EMBL" id="CWGJ01000005">
    <property type="protein sequence ID" value="CRX37670.1"/>
    <property type="molecule type" value="Genomic_DNA"/>
</dbReference>
<dbReference type="SUPFAM" id="SSF48208">
    <property type="entry name" value="Six-hairpin glycosidases"/>
    <property type="match status" value="1"/>
</dbReference>
<evidence type="ECO:0000259" key="1">
    <source>
        <dbReference type="Pfam" id="PF06202"/>
    </source>
</evidence>
<dbReference type="NCBIfam" id="TIGR01561">
    <property type="entry name" value="gde_arch"/>
    <property type="match status" value="1"/>
</dbReference>
<dbReference type="InterPro" id="IPR032790">
    <property type="entry name" value="GDE_C"/>
</dbReference>
<dbReference type="GO" id="GO:0004135">
    <property type="term" value="F:amylo-alpha-1,6-glucosidase activity"/>
    <property type="evidence" value="ECO:0007669"/>
    <property type="project" value="InterPro"/>
</dbReference>
<dbReference type="GO" id="GO:0004134">
    <property type="term" value="F:4-alpha-glucanotransferase activity"/>
    <property type="evidence" value="ECO:0007669"/>
    <property type="project" value="InterPro"/>
</dbReference>
<dbReference type="InterPro" id="IPR024742">
    <property type="entry name" value="Glycogen_debranch_N"/>
</dbReference>
<dbReference type="Pfam" id="PF06202">
    <property type="entry name" value="GDE_C"/>
    <property type="match status" value="1"/>
</dbReference>
<evidence type="ECO:0000313" key="4">
    <source>
        <dbReference type="Proteomes" id="UP000220251"/>
    </source>
</evidence>
<dbReference type="InterPro" id="IPR008928">
    <property type="entry name" value="6-hairpin_glycosidase_sf"/>
</dbReference>
<sequence length="664" mass="74053">MSGKQTHQEPVVSFGRDITGNLPASETREWLVTNGIGGFASGTVSGILRRRYHGLLIAALNPPHERTLLASKLEEEVSYEGSDYPLSSNRWGSQEISPRGFIHIESFFLDGLIPTWIFAVGDALIEKKIWMEPGRNTTYVRYQIKRASSQVLMKIKSLVNYRGYHTLTHADNWKMQIDPTTQGFQVLAFKGARPFHIRCPKGVCSIENVWYGNFLLSLESQRGLDAHEDHLLAGKFELSLREGEAATVVLSAESDVDLDGESALERRRSYERAICPDCLEDPPWIRHLKKAADQFIVERKGADSGKSIIAGYPWFSDWGRDALFSVPGLLLKTKRFEDARGVLRTFAAHVDRGMIPNFFNEEGSKQYNSVDASLWFIHTLHAAYDETKDISFLQEFFPTVQEIIASYLRGTLYSIGVDGQDGLLFSGEEGVQLTWMDAKVGSQVITPRTGKAIEVNALWYNALKSASLFAKLMGVASISYDAAADKARSGFSKFWSEEKGYCYDVIDGPQGSDISIRPNQVFAVSLRESPLPPARQRLVVEALCKKLLTTFGLRSLAQDDPRYRGHYGGDPLERDTAYHQGTAWGFLTGPLTLAHYRVYQNEDKAKSLLLPFLHHLSDAGLGSVSEIFDGDAPMPSRGAPFQAWSVASLIEAWDTLKEKGSNKS</sequence>
<dbReference type="Gene3D" id="1.50.10.10">
    <property type="match status" value="1"/>
</dbReference>
<dbReference type="Proteomes" id="UP000220251">
    <property type="component" value="Unassembled WGS sequence"/>
</dbReference>
<dbReference type="Pfam" id="PF12439">
    <property type="entry name" value="GDE_N"/>
    <property type="match status" value="1"/>
</dbReference>
<dbReference type="GO" id="GO:0005980">
    <property type="term" value="P:glycogen catabolic process"/>
    <property type="evidence" value="ECO:0007669"/>
    <property type="project" value="InterPro"/>
</dbReference>
<proteinExistence type="predicted"/>
<keyword evidence="4" id="KW-1185">Reference proteome</keyword>
<accession>A0A0H5E384</accession>
<dbReference type="InterPro" id="IPR010401">
    <property type="entry name" value="AGL/Gdb1"/>
</dbReference>
<evidence type="ECO:0000259" key="2">
    <source>
        <dbReference type="Pfam" id="PF12439"/>
    </source>
</evidence>
<dbReference type="FunFam" id="1.50.10.10:FF:000073">
    <property type="entry name" value="Glycogen debranching enzyme, hypothetical (TreX-like)"/>
    <property type="match status" value="1"/>
</dbReference>
<evidence type="ECO:0000313" key="3">
    <source>
        <dbReference type="EMBL" id="CRX37670.1"/>
    </source>
</evidence>
<name>A0A0H5E384_9BACT</name>
<organism evidence="3 4">
    <name type="scientific">Estrella lausannensis</name>
    <dbReference type="NCBI Taxonomy" id="483423"/>
    <lineage>
        <taxon>Bacteria</taxon>
        <taxon>Pseudomonadati</taxon>
        <taxon>Chlamydiota</taxon>
        <taxon>Chlamydiia</taxon>
        <taxon>Parachlamydiales</taxon>
        <taxon>Candidatus Criblamydiaceae</taxon>
        <taxon>Estrella</taxon>
    </lineage>
</organism>
<dbReference type="InterPro" id="IPR006451">
    <property type="entry name" value="Glycogen_debranch_arc"/>
</dbReference>
<feature type="domain" description="Glycogen debranching enzyme bacterial and archaeal type N-terminal" evidence="2">
    <location>
        <begin position="28"/>
        <end position="246"/>
    </location>
</feature>
<dbReference type="PANTHER" id="PTHR10569">
    <property type="entry name" value="GLYCOGEN DEBRANCHING ENZYME"/>
    <property type="match status" value="1"/>
</dbReference>
<dbReference type="PANTHER" id="PTHR10569:SF2">
    <property type="entry name" value="GLYCOGEN DEBRANCHING ENZYME"/>
    <property type="match status" value="1"/>
</dbReference>
<dbReference type="RefSeq" id="WP_204250517.1">
    <property type="nucleotide sequence ID" value="NZ_CWGJ01000005.1"/>
</dbReference>
<reference evidence="4" key="1">
    <citation type="submission" date="2015-06" db="EMBL/GenBank/DDBJ databases">
        <authorList>
            <person name="Bertelli C."/>
        </authorList>
    </citation>
    <scope>NUCLEOTIDE SEQUENCE [LARGE SCALE GENOMIC DNA]</scope>
    <source>
        <strain evidence="4">CRIB-30</strain>
    </source>
</reference>